<dbReference type="Proteomes" id="UP000027120">
    <property type="component" value="Unassembled WGS sequence"/>
</dbReference>
<dbReference type="Pfam" id="PF13962">
    <property type="entry name" value="PGG"/>
    <property type="match status" value="1"/>
</dbReference>
<dbReference type="EMBL" id="KK789411">
    <property type="protein sequence ID" value="KDO37869.1"/>
    <property type="molecule type" value="Genomic_DNA"/>
</dbReference>
<keyword evidence="4" id="KW-1185">Reference proteome</keyword>
<gene>
    <name evidence="3" type="ORF">CISIN_1g043815mg</name>
</gene>
<protein>
    <recommendedName>
        <fullName evidence="2">PGG domain-containing protein</fullName>
    </recommendedName>
</protein>
<dbReference type="InterPro" id="IPR026961">
    <property type="entry name" value="PGG_dom"/>
</dbReference>
<dbReference type="PANTHER" id="PTHR24177">
    <property type="entry name" value="CASKIN"/>
    <property type="match status" value="1"/>
</dbReference>
<keyword evidence="1" id="KW-1133">Transmembrane helix</keyword>
<keyword evidence="1" id="KW-0812">Transmembrane</keyword>
<name>A0A067D4G3_CITSI</name>
<dbReference type="STRING" id="2711.A0A067D4G3"/>
<sequence>MENLVRPSFQEMHNASNKTLREVFTETHNELVKEGEKWMDTALSYAVVVSLIITVLFAAAFTVPGGNNIEGIPNFLHSIYHIRCACTLLFNHFIANVFRHPHFALLKEDFLVSLINGLLSMFFSIAAMMVAFSATIYIALS</sequence>
<evidence type="ECO:0000313" key="4">
    <source>
        <dbReference type="Proteomes" id="UP000027120"/>
    </source>
</evidence>
<reference evidence="3 4" key="1">
    <citation type="submission" date="2014-04" db="EMBL/GenBank/DDBJ databases">
        <authorList>
            <consortium name="International Citrus Genome Consortium"/>
            <person name="Gmitter F."/>
            <person name="Chen C."/>
            <person name="Farmerie W."/>
            <person name="Harkins T."/>
            <person name="Desany B."/>
            <person name="Mohiuddin M."/>
            <person name="Kodira C."/>
            <person name="Borodovsky M."/>
            <person name="Lomsadze A."/>
            <person name="Burns P."/>
            <person name="Jenkins J."/>
            <person name="Prochnik S."/>
            <person name="Shu S."/>
            <person name="Chapman J."/>
            <person name="Pitluck S."/>
            <person name="Schmutz J."/>
            <person name="Rokhsar D."/>
        </authorList>
    </citation>
    <scope>NUCLEOTIDE SEQUENCE</scope>
</reference>
<dbReference type="AlphaFoldDB" id="A0A067D4G3"/>
<evidence type="ECO:0000259" key="2">
    <source>
        <dbReference type="Pfam" id="PF13962"/>
    </source>
</evidence>
<feature type="transmembrane region" description="Helical" evidence="1">
    <location>
        <begin position="75"/>
        <end position="98"/>
    </location>
</feature>
<evidence type="ECO:0000256" key="1">
    <source>
        <dbReference type="SAM" id="Phobius"/>
    </source>
</evidence>
<keyword evidence="1" id="KW-0472">Membrane</keyword>
<accession>A0A067D4G3</accession>
<proteinExistence type="predicted"/>
<feature type="domain" description="PGG" evidence="2">
    <location>
        <begin position="39"/>
        <end position="138"/>
    </location>
</feature>
<evidence type="ECO:0000313" key="3">
    <source>
        <dbReference type="EMBL" id="KDO37869.1"/>
    </source>
</evidence>
<organism evidence="3 4">
    <name type="scientific">Citrus sinensis</name>
    <name type="common">Sweet orange</name>
    <name type="synonym">Citrus aurantium var. sinensis</name>
    <dbReference type="NCBI Taxonomy" id="2711"/>
    <lineage>
        <taxon>Eukaryota</taxon>
        <taxon>Viridiplantae</taxon>
        <taxon>Streptophyta</taxon>
        <taxon>Embryophyta</taxon>
        <taxon>Tracheophyta</taxon>
        <taxon>Spermatophyta</taxon>
        <taxon>Magnoliopsida</taxon>
        <taxon>eudicotyledons</taxon>
        <taxon>Gunneridae</taxon>
        <taxon>Pentapetalae</taxon>
        <taxon>rosids</taxon>
        <taxon>malvids</taxon>
        <taxon>Sapindales</taxon>
        <taxon>Rutaceae</taxon>
        <taxon>Aurantioideae</taxon>
        <taxon>Citrus</taxon>
    </lineage>
</organism>
<feature type="transmembrane region" description="Helical" evidence="1">
    <location>
        <begin position="110"/>
        <end position="140"/>
    </location>
</feature>
<feature type="transmembrane region" description="Helical" evidence="1">
    <location>
        <begin position="42"/>
        <end position="63"/>
    </location>
</feature>
<dbReference type="PANTHER" id="PTHR24177:SF365">
    <property type="entry name" value="ANKYRIN REPEAT-CONTAINING PROTEIN NPR4-LIKE ISOFORM X1"/>
    <property type="match status" value="1"/>
</dbReference>